<keyword evidence="11" id="KW-1185">Reference proteome</keyword>
<sequence length="155" mass="17569">MRALKKQERQNIIRQLLADHEIKKQEDFVNLLKEKGVDVTQATVSRDMSEMQLLKVPAQNGGYRYSIPPQKTVNASRKLQQTISDSFVSMRTQDNFLFIKVIPGSGPVVANLLEQMAFPEVFGTLGDDSSVLVICTAENPRKQLETKINQMIQYN</sequence>
<dbReference type="EMBL" id="AYZR01000008">
    <property type="protein sequence ID" value="KRM93897.1"/>
    <property type="molecule type" value="Genomic_DNA"/>
</dbReference>
<dbReference type="InterPro" id="IPR036390">
    <property type="entry name" value="WH_DNA-bd_sf"/>
</dbReference>
<dbReference type="GO" id="GO:0003677">
    <property type="term" value="F:DNA binding"/>
    <property type="evidence" value="ECO:0007669"/>
    <property type="project" value="UniProtKB-KW"/>
</dbReference>
<dbReference type="Pfam" id="PF01316">
    <property type="entry name" value="Arg_repressor"/>
    <property type="match status" value="1"/>
</dbReference>
<evidence type="ECO:0000256" key="1">
    <source>
        <dbReference type="ARBA" id="ARBA00004496"/>
    </source>
</evidence>
<dbReference type="Pfam" id="PF02863">
    <property type="entry name" value="Arg_repressor_C"/>
    <property type="match status" value="1"/>
</dbReference>
<evidence type="ECO:0000256" key="4">
    <source>
        <dbReference type="ARBA" id="ARBA00023015"/>
    </source>
</evidence>
<evidence type="ECO:0000313" key="11">
    <source>
        <dbReference type="Proteomes" id="UP000051256"/>
    </source>
</evidence>
<comment type="pathway">
    <text evidence="7">Amino-acid biosynthesis; L-arginine biosynthesis [regulation].</text>
</comment>
<dbReference type="Gene3D" id="1.10.10.10">
    <property type="entry name" value="Winged helix-like DNA-binding domain superfamily/Winged helix DNA-binding domain"/>
    <property type="match status" value="1"/>
</dbReference>
<dbReference type="InterPro" id="IPR036251">
    <property type="entry name" value="Arg_repress_C_sf"/>
</dbReference>
<dbReference type="STRING" id="1423802.FC56_GL000617"/>
<dbReference type="Gene3D" id="3.30.1360.40">
    <property type="match status" value="1"/>
</dbReference>
<dbReference type="GO" id="GO:1900079">
    <property type="term" value="P:regulation of arginine biosynthetic process"/>
    <property type="evidence" value="ECO:0007669"/>
    <property type="project" value="UniProtKB-UniRule"/>
</dbReference>
<dbReference type="SUPFAM" id="SSF46785">
    <property type="entry name" value="Winged helix' DNA-binding domain"/>
    <property type="match status" value="1"/>
</dbReference>
<keyword evidence="4 7" id="KW-0805">Transcription regulation</keyword>
<dbReference type="GO" id="GO:0051259">
    <property type="term" value="P:protein complex oligomerization"/>
    <property type="evidence" value="ECO:0007669"/>
    <property type="project" value="InterPro"/>
</dbReference>
<evidence type="ECO:0000256" key="3">
    <source>
        <dbReference type="ARBA" id="ARBA00022490"/>
    </source>
</evidence>
<comment type="similarity">
    <text evidence="2 7">Belongs to the ArgR family.</text>
</comment>
<accession>A0A0R2D0F1</accession>
<comment type="caution">
    <text evidence="10">The sequence shown here is derived from an EMBL/GenBank/DDBJ whole genome shotgun (WGS) entry which is preliminary data.</text>
</comment>
<evidence type="ECO:0000313" key="10">
    <source>
        <dbReference type="EMBL" id="KRM93897.1"/>
    </source>
</evidence>
<dbReference type="SUPFAM" id="SSF55252">
    <property type="entry name" value="C-terminal domain of arginine repressor"/>
    <property type="match status" value="1"/>
</dbReference>
<dbReference type="InterPro" id="IPR020899">
    <property type="entry name" value="Arg_repress_C"/>
</dbReference>
<keyword evidence="7" id="KW-0678">Repressor</keyword>
<dbReference type="InterPro" id="IPR001669">
    <property type="entry name" value="Arg_repress"/>
</dbReference>
<dbReference type="PATRIC" id="fig|1423802.4.peg.626"/>
<keyword evidence="7" id="KW-0055">Arginine biosynthesis</keyword>
<evidence type="ECO:0000259" key="8">
    <source>
        <dbReference type="Pfam" id="PF01316"/>
    </source>
</evidence>
<evidence type="ECO:0000256" key="2">
    <source>
        <dbReference type="ARBA" id="ARBA00008316"/>
    </source>
</evidence>
<proteinExistence type="inferred from homology"/>
<reference evidence="10 11" key="1">
    <citation type="journal article" date="2015" name="Genome Announc.">
        <title>Expanding the biotechnology potential of lactobacilli through comparative genomics of 213 strains and associated genera.</title>
        <authorList>
            <person name="Sun Z."/>
            <person name="Harris H.M."/>
            <person name="McCann A."/>
            <person name="Guo C."/>
            <person name="Argimon S."/>
            <person name="Zhang W."/>
            <person name="Yang X."/>
            <person name="Jeffery I.B."/>
            <person name="Cooney J.C."/>
            <person name="Kagawa T.F."/>
            <person name="Liu W."/>
            <person name="Song Y."/>
            <person name="Salvetti E."/>
            <person name="Wrobel A."/>
            <person name="Rasinkangas P."/>
            <person name="Parkhill J."/>
            <person name="Rea M.C."/>
            <person name="O'Sullivan O."/>
            <person name="Ritari J."/>
            <person name="Douillard F.P."/>
            <person name="Paul Ross R."/>
            <person name="Yang R."/>
            <person name="Briner A.E."/>
            <person name="Felis G.E."/>
            <person name="de Vos W.M."/>
            <person name="Barrangou R."/>
            <person name="Klaenhammer T.R."/>
            <person name="Caufield P.W."/>
            <person name="Cui Y."/>
            <person name="Zhang H."/>
            <person name="O'Toole P.W."/>
        </authorList>
    </citation>
    <scope>NUCLEOTIDE SEQUENCE [LARGE SCALE GENOMIC DNA]</scope>
    <source>
        <strain evidence="10 11">DSM 24302</strain>
    </source>
</reference>
<keyword evidence="7" id="KW-0028">Amino-acid biosynthesis</keyword>
<dbReference type="GO" id="GO:0005737">
    <property type="term" value="C:cytoplasm"/>
    <property type="evidence" value="ECO:0007669"/>
    <property type="project" value="UniProtKB-SubCell"/>
</dbReference>
<dbReference type="InterPro" id="IPR020900">
    <property type="entry name" value="Arg_repress_DNA-bd"/>
</dbReference>
<dbReference type="InterPro" id="IPR036388">
    <property type="entry name" value="WH-like_DNA-bd_sf"/>
</dbReference>
<feature type="domain" description="Arginine repressor DNA-binding" evidence="8">
    <location>
        <begin position="5"/>
        <end position="71"/>
    </location>
</feature>
<dbReference type="PANTHER" id="PTHR34471:SF1">
    <property type="entry name" value="ARGININE REPRESSOR"/>
    <property type="match status" value="1"/>
</dbReference>
<keyword evidence="6 7" id="KW-0804">Transcription</keyword>
<evidence type="ECO:0000256" key="5">
    <source>
        <dbReference type="ARBA" id="ARBA00023125"/>
    </source>
</evidence>
<dbReference type="PRINTS" id="PR01467">
    <property type="entry name" value="ARGREPRESSOR"/>
</dbReference>
<dbReference type="UniPathway" id="UPA00068"/>
<evidence type="ECO:0000256" key="6">
    <source>
        <dbReference type="ARBA" id="ARBA00023163"/>
    </source>
</evidence>
<feature type="domain" description="Arginine repressor C-terminal" evidence="9">
    <location>
        <begin position="83"/>
        <end position="149"/>
    </location>
</feature>
<dbReference type="PANTHER" id="PTHR34471">
    <property type="entry name" value="ARGININE REPRESSOR"/>
    <property type="match status" value="1"/>
</dbReference>
<keyword evidence="3 7" id="KW-0963">Cytoplasm</keyword>
<evidence type="ECO:0000256" key="7">
    <source>
        <dbReference type="HAMAP-Rule" id="MF_00173"/>
    </source>
</evidence>
<dbReference type="Proteomes" id="UP000051256">
    <property type="component" value="Unassembled WGS sequence"/>
</dbReference>
<dbReference type="GO" id="GO:0006526">
    <property type="term" value="P:L-arginine biosynthetic process"/>
    <property type="evidence" value="ECO:0007669"/>
    <property type="project" value="UniProtKB-UniPathway"/>
</dbReference>
<dbReference type="AlphaFoldDB" id="A0A0R2D0F1"/>
<organism evidence="10 11">
    <name type="scientific">Lentilactobacillus senioris DSM 24302 = JCM 17472</name>
    <dbReference type="NCBI Taxonomy" id="1423802"/>
    <lineage>
        <taxon>Bacteria</taxon>
        <taxon>Bacillati</taxon>
        <taxon>Bacillota</taxon>
        <taxon>Bacilli</taxon>
        <taxon>Lactobacillales</taxon>
        <taxon>Lactobacillaceae</taxon>
        <taxon>Lentilactobacillus</taxon>
    </lineage>
</organism>
<dbReference type="GO" id="GO:0003700">
    <property type="term" value="F:DNA-binding transcription factor activity"/>
    <property type="evidence" value="ECO:0007669"/>
    <property type="project" value="UniProtKB-UniRule"/>
</dbReference>
<comment type="subcellular location">
    <subcellularLocation>
        <location evidence="1 7">Cytoplasm</location>
    </subcellularLocation>
</comment>
<evidence type="ECO:0000259" key="9">
    <source>
        <dbReference type="Pfam" id="PF02863"/>
    </source>
</evidence>
<dbReference type="HAMAP" id="MF_00173">
    <property type="entry name" value="Arg_repressor"/>
    <property type="match status" value="1"/>
</dbReference>
<keyword evidence="5 7" id="KW-0238">DNA-binding</keyword>
<protein>
    <recommendedName>
        <fullName evidence="7">Arginine repressor</fullName>
    </recommendedName>
</protein>
<dbReference type="GO" id="GO:0034618">
    <property type="term" value="F:arginine binding"/>
    <property type="evidence" value="ECO:0007669"/>
    <property type="project" value="InterPro"/>
</dbReference>
<name>A0A0R2D0F1_9LACO</name>
<gene>
    <name evidence="7" type="primary">argR</name>
    <name evidence="10" type="ORF">FC56_GL000617</name>
</gene>
<comment type="function">
    <text evidence="7">Regulates arginine biosynthesis genes.</text>
</comment>